<evidence type="ECO:0000313" key="1">
    <source>
        <dbReference type="EMBL" id="CAB4130137.1"/>
    </source>
</evidence>
<accession>A0A6J5LAS1</accession>
<proteinExistence type="predicted"/>
<reference evidence="1" key="1">
    <citation type="submission" date="2020-04" db="EMBL/GenBank/DDBJ databases">
        <authorList>
            <person name="Chiriac C."/>
            <person name="Salcher M."/>
            <person name="Ghai R."/>
            <person name="Kavagutti S V."/>
        </authorList>
    </citation>
    <scope>NUCLEOTIDE SEQUENCE</scope>
</reference>
<dbReference type="EMBL" id="LR796237">
    <property type="protein sequence ID" value="CAB4130137.1"/>
    <property type="molecule type" value="Genomic_DNA"/>
</dbReference>
<gene>
    <name evidence="1" type="ORF">UFOVP116_288</name>
</gene>
<sequence length="93" mass="10663">MKYIKKLEIIEAIEFAYTRTGLDELKSFCGNNLLRYGPHRMPSLGPWAYIKVCENSHEIIIVMVGDMIIKHSNGKLSAMDKQQFAQQYEPAAE</sequence>
<organism evidence="1">
    <name type="scientific">uncultured Caudovirales phage</name>
    <dbReference type="NCBI Taxonomy" id="2100421"/>
    <lineage>
        <taxon>Viruses</taxon>
        <taxon>Duplodnaviria</taxon>
        <taxon>Heunggongvirae</taxon>
        <taxon>Uroviricota</taxon>
        <taxon>Caudoviricetes</taxon>
        <taxon>Peduoviridae</taxon>
        <taxon>Maltschvirus</taxon>
        <taxon>Maltschvirus maltsch</taxon>
    </lineage>
</organism>
<name>A0A6J5LAS1_9CAUD</name>
<protein>
    <submittedName>
        <fullName evidence="1">Uncharacterized protein</fullName>
    </submittedName>
</protein>